<gene>
    <name evidence="2" type="ORF">BI308_17635</name>
</gene>
<comment type="caution">
    <text evidence="2">The sequence shown here is derived from an EMBL/GenBank/DDBJ whole genome shotgun (WGS) entry which is preliminary data.</text>
</comment>
<keyword evidence="3" id="KW-1185">Reference proteome</keyword>
<proteinExistence type="predicted"/>
<evidence type="ECO:0000256" key="1">
    <source>
        <dbReference type="SAM" id="Coils"/>
    </source>
</evidence>
<dbReference type="AlphaFoldDB" id="A0A1L9QNQ3"/>
<dbReference type="EMBL" id="MLAW01000034">
    <property type="protein sequence ID" value="OJJ24295.1"/>
    <property type="molecule type" value="Genomic_DNA"/>
</dbReference>
<reference evidence="2" key="1">
    <citation type="submission" date="2016-10" db="EMBL/GenBank/DDBJ databases">
        <title>CRISPR-Cas defence system in Roseofilum reptotaenium: evidence of a bacteriophage-cyanobacterium arms race in the coral black band disease.</title>
        <authorList>
            <person name="Buerger P."/>
            <person name="Wood-Charlson E.M."/>
            <person name="Weynberg K.D."/>
            <person name="Willis B."/>
            <person name="Van Oppen M.J."/>
        </authorList>
    </citation>
    <scope>NUCLEOTIDE SEQUENCE [LARGE SCALE GENOMIC DNA]</scope>
    <source>
        <strain evidence="2">AO1-A</strain>
    </source>
</reference>
<keyword evidence="1" id="KW-0175">Coiled coil</keyword>
<dbReference type="STRING" id="1925591.BI308_17635"/>
<evidence type="ECO:0000313" key="2">
    <source>
        <dbReference type="EMBL" id="OJJ24295.1"/>
    </source>
</evidence>
<name>A0A1L9QNQ3_9CYAN</name>
<feature type="coiled-coil region" evidence="1">
    <location>
        <begin position="98"/>
        <end position="125"/>
    </location>
</feature>
<accession>A0A1L9QNQ3</accession>
<evidence type="ECO:0000313" key="3">
    <source>
        <dbReference type="Proteomes" id="UP000183940"/>
    </source>
</evidence>
<organism evidence="2 3">
    <name type="scientific">Roseofilum reptotaenium AO1-A</name>
    <dbReference type="NCBI Taxonomy" id="1925591"/>
    <lineage>
        <taxon>Bacteria</taxon>
        <taxon>Bacillati</taxon>
        <taxon>Cyanobacteriota</taxon>
        <taxon>Cyanophyceae</taxon>
        <taxon>Desertifilales</taxon>
        <taxon>Desertifilaceae</taxon>
        <taxon>Roseofilum</taxon>
    </lineage>
</organism>
<dbReference type="Proteomes" id="UP000183940">
    <property type="component" value="Unassembled WGS sequence"/>
</dbReference>
<protein>
    <submittedName>
        <fullName evidence="2">Uncharacterized protein</fullName>
    </submittedName>
</protein>
<sequence>MAASDDFKAALKAGKIKDALQIALSEAIELDIKTWVADGVHYERTAQSHPTDSTTPEPSTSGYRMRTRINIVEGKIDTEVGSHFVGNGPYTELKDFHMSQIDESRDILEQNLDNLEQLFAILAASMKKISSAQAAQLSSSKSSNLLKGQMDS</sequence>